<name>E1X4W8_HALMS</name>
<reference evidence="2" key="1">
    <citation type="journal article" date="2013" name="ISME J.">
        <title>A small predatory core genome in the divergent marine Bacteriovorax marinus SJ and the terrestrial Bdellovibrio bacteriovorus.</title>
        <authorList>
            <person name="Crossman L.C."/>
            <person name="Chen H."/>
            <person name="Cerdeno-Tarraga A.M."/>
            <person name="Brooks K."/>
            <person name="Quail M.A."/>
            <person name="Pineiro S.A."/>
            <person name="Hobley L."/>
            <person name="Sockett R.E."/>
            <person name="Bentley S.D."/>
            <person name="Parkhill J."/>
            <person name="Williams H.N."/>
            <person name="Stine O.C."/>
        </authorList>
    </citation>
    <scope>NUCLEOTIDE SEQUENCE [LARGE SCALE GENOMIC DNA]</scope>
    <source>
        <strain evidence="2">ATCC BAA-682 / DSM 15412 / SJ</strain>
    </source>
</reference>
<dbReference type="AlphaFoldDB" id="E1X4W8"/>
<dbReference type="EMBL" id="FQ312005">
    <property type="protein sequence ID" value="CBW27194.1"/>
    <property type="molecule type" value="Genomic_DNA"/>
</dbReference>
<sequence length="259" mass="29024">MKIVSLLLILSLCTLGCSKEKITPAFGIETLEAQLEDNAVELSYDVDDINVDAFGTEVRGIGGDVGDILQRLIASFADIELQEGDGQYIELETMTYEFPELNEIDFNILKEVEFTGAEVRLIDTSEAVVEKVDANGEATTQEVVDLSFVQSLDVFLIVDKLPATITQVKPTYLDTENPNPIYDGKDSTILFSYKRDGKIDENCDFKCFRMKIDNGKVKDILKNNRTFSIDIRLKVDAVPKANLRLKTKFDFLIKINPGF</sequence>
<dbReference type="PATRIC" id="fig|862908.3.peg.2284"/>
<evidence type="ECO:0000313" key="2">
    <source>
        <dbReference type="Proteomes" id="UP000008963"/>
    </source>
</evidence>
<accession>E1X4W8</accession>
<dbReference type="KEGG" id="bmx:BMS_2398"/>
<gene>
    <name evidence="1" type="ordered locus">BMS_2398</name>
</gene>
<keyword evidence="2" id="KW-1185">Reference proteome</keyword>
<dbReference type="OrthoDB" id="9955839at2"/>
<organism evidence="1 2">
    <name type="scientific">Halobacteriovorax marinus (strain ATCC BAA-682 / DSM 15412 / SJ)</name>
    <name type="common">Bacteriovorax marinus</name>
    <dbReference type="NCBI Taxonomy" id="862908"/>
    <lineage>
        <taxon>Bacteria</taxon>
        <taxon>Pseudomonadati</taxon>
        <taxon>Bdellovibrionota</taxon>
        <taxon>Bacteriovoracia</taxon>
        <taxon>Bacteriovoracales</taxon>
        <taxon>Halobacteriovoraceae</taxon>
        <taxon>Halobacteriovorax</taxon>
    </lineage>
</organism>
<dbReference type="Proteomes" id="UP000008963">
    <property type="component" value="Chromosome"/>
</dbReference>
<dbReference type="RefSeq" id="WP_014244971.1">
    <property type="nucleotide sequence ID" value="NC_016620.1"/>
</dbReference>
<proteinExistence type="predicted"/>
<dbReference type="STRING" id="862908.BMS_2398"/>
<dbReference type="HOGENOM" id="CLU_1072693_0_0_7"/>
<evidence type="ECO:0000313" key="1">
    <source>
        <dbReference type="EMBL" id="CBW27194.1"/>
    </source>
</evidence>
<protein>
    <submittedName>
        <fullName evidence="1">Membrane protein</fullName>
    </submittedName>
</protein>